<organism evidence="2 3">
    <name type="scientific">Sneathiella chinensis</name>
    <dbReference type="NCBI Taxonomy" id="349750"/>
    <lineage>
        <taxon>Bacteria</taxon>
        <taxon>Pseudomonadati</taxon>
        <taxon>Pseudomonadota</taxon>
        <taxon>Alphaproteobacteria</taxon>
        <taxon>Sneathiellales</taxon>
        <taxon>Sneathiellaceae</taxon>
        <taxon>Sneathiella</taxon>
    </lineage>
</organism>
<dbReference type="InterPro" id="IPR035931">
    <property type="entry name" value="YlxR-like_sf"/>
</dbReference>
<proteinExistence type="predicted"/>
<evidence type="ECO:0000313" key="3">
    <source>
        <dbReference type="Proteomes" id="UP001161409"/>
    </source>
</evidence>
<dbReference type="SUPFAM" id="SSF64376">
    <property type="entry name" value="YlxR-like"/>
    <property type="match status" value="1"/>
</dbReference>
<comment type="caution">
    <text evidence="2">The sequence shown here is derived from an EMBL/GenBank/DDBJ whole genome shotgun (WGS) entry which is preliminary data.</text>
</comment>
<feature type="domain" description="YlxR" evidence="1">
    <location>
        <begin position="1"/>
        <end position="62"/>
    </location>
</feature>
<evidence type="ECO:0000259" key="1">
    <source>
        <dbReference type="Pfam" id="PF04296"/>
    </source>
</evidence>
<dbReference type="Gene3D" id="3.30.1330.30">
    <property type="match status" value="1"/>
</dbReference>
<keyword evidence="2" id="KW-0238">DNA-binding</keyword>
<dbReference type="GO" id="GO:0003677">
    <property type="term" value="F:DNA binding"/>
    <property type="evidence" value="ECO:0007669"/>
    <property type="project" value="UniProtKB-KW"/>
</dbReference>
<gene>
    <name evidence="2" type="ORF">GCM10007924_04180</name>
</gene>
<dbReference type="NCBIfam" id="NF006622">
    <property type="entry name" value="PRK09190.1"/>
    <property type="match status" value="1"/>
</dbReference>
<keyword evidence="3" id="KW-1185">Reference proteome</keyword>
<sequence length="179" mass="19889">MLRFVVSPDGMLVHDIHMKLPGRGMWVTSQREMLEMALKKGLFSRSAKRVVKHDPDLPENVERSLAKRCLDLLGLGRKSGFVTTGFAKVEQSLKAGKAVALLAAYDGADDGRSKLRRLAKELPLIELFNIDELSKALGRDNAVHVCMIQSRLAEKFMAEVSKLAGFRNPGMQVEEPKSE</sequence>
<dbReference type="InterPro" id="IPR007393">
    <property type="entry name" value="YlxR_dom"/>
</dbReference>
<accession>A0ABQ5TZ94</accession>
<reference evidence="2" key="1">
    <citation type="journal article" date="2014" name="Int. J. Syst. Evol. Microbiol.">
        <title>Complete genome of a new Firmicutes species belonging to the dominant human colonic microbiota ('Ruminococcus bicirculans') reveals two chromosomes and a selective capacity to utilize plant glucans.</title>
        <authorList>
            <consortium name="NISC Comparative Sequencing Program"/>
            <person name="Wegmann U."/>
            <person name="Louis P."/>
            <person name="Goesmann A."/>
            <person name="Henrissat B."/>
            <person name="Duncan S.H."/>
            <person name="Flint H.J."/>
        </authorList>
    </citation>
    <scope>NUCLEOTIDE SEQUENCE</scope>
    <source>
        <strain evidence="2">NBRC 103408</strain>
    </source>
</reference>
<name>A0ABQ5TZ94_9PROT</name>
<evidence type="ECO:0000313" key="2">
    <source>
        <dbReference type="EMBL" id="GLQ05197.1"/>
    </source>
</evidence>
<dbReference type="SUPFAM" id="SSF55315">
    <property type="entry name" value="L30e-like"/>
    <property type="match status" value="1"/>
</dbReference>
<dbReference type="EMBL" id="BSNF01000001">
    <property type="protein sequence ID" value="GLQ05197.1"/>
    <property type="molecule type" value="Genomic_DNA"/>
</dbReference>
<dbReference type="Proteomes" id="UP001161409">
    <property type="component" value="Unassembled WGS sequence"/>
</dbReference>
<dbReference type="Pfam" id="PF04296">
    <property type="entry name" value="YlxR"/>
    <property type="match status" value="1"/>
</dbReference>
<protein>
    <submittedName>
        <fullName evidence="2">DNA-binding protein</fullName>
    </submittedName>
</protein>
<dbReference type="Gene3D" id="3.30.1230.10">
    <property type="entry name" value="YlxR-like"/>
    <property type="match status" value="1"/>
</dbReference>
<reference evidence="2" key="2">
    <citation type="submission" date="2023-01" db="EMBL/GenBank/DDBJ databases">
        <title>Draft genome sequence of Sneathiella chinensis strain NBRC 103408.</title>
        <authorList>
            <person name="Sun Q."/>
            <person name="Mori K."/>
        </authorList>
    </citation>
    <scope>NUCLEOTIDE SEQUENCE</scope>
    <source>
        <strain evidence="2">NBRC 103408</strain>
    </source>
</reference>
<dbReference type="InterPro" id="IPR029064">
    <property type="entry name" value="Ribosomal_eL30-like_sf"/>
</dbReference>